<dbReference type="AlphaFoldDB" id="Q0UNX7"/>
<sequence length="149" mass="17208">MNYEDNRIQYKQRRKVLQPTQLLKLKLKLGREIRDILDRFTFKLLLLRLRPCWRKLIRPILRGEKLDPAERALICFLEPLNRTLFSQYVAIGCDLDPWFGFVFDTMLVGFGVRAANLLYANIAVPLLDGLVAFAVEGCIGIDVGGNILW</sequence>
<gene>
    <name evidence="1" type="ORF">SNOG_06537</name>
</gene>
<dbReference type="EMBL" id="CH445333">
    <property type="protein sequence ID" value="EAT86368.1"/>
    <property type="molecule type" value="Genomic_DNA"/>
</dbReference>
<evidence type="ECO:0000313" key="1">
    <source>
        <dbReference type="EMBL" id="EAT86368.1"/>
    </source>
</evidence>
<accession>Q0UNX7</accession>
<proteinExistence type="predicted"/>
<dbReference type="KEGG" id="pno:SNOG_06537"/>
<evidence type="ECO:0000313" key="2">
    <source>
        <dbReference type="Proteomes" id="UP000001055"/>
    </source>
</evidence>
<dbReference type="RefSeq" id="XP_001796905.1">
    <property type="nucleotide sequence ID" value="XM_001796853.1"/>
</dbReference>
<reference evidence="2" key="1">
    <citation type="journal article" date="2007" name="Plant Cell">
        <title>Dothideomycete-plant interactions illuminated by genome sequencing and EST analysis of the wheat pathogen Stagonospora nodorum.</title>
        <authorList>
            <person name="Hane J.K."/>
            <person name="Lowe R.G."/>
            <person name="Solomon P.S."/>
            <person name="Tan K.C."/>
            <person name="Schoch C.L."/>
            <person name="Spatafora J.W."/>
            <person name="Crous P.W."/>
            <person name="Kodira C."/>
            <person name="Birren B.W."/>
            <person name="Galagan J.E."/>
            <person name="Torriani S.F."/>
            <person name="McDonald B.A."/>
            <person name="Oliver R.P."/>
        </authorList>
    </citation>
    <scope>NUCLEOTIDE SEQUENCE [LARGE SCALE GENOMIC DNA]</scope>
    <source>
        <strain evidence="2">SN15 / ATCC MYA-4574 / FGSC 10173</strain>
    </source>
</reference>
<protein>
    <submittedName>
        <fullName evidence="1">Uncharacterized protein</fullName>
    </submittedName>
</protein>
<dbReference type="Proteomes" id="UP000001055">
    <property type="component" value="Unassembled WGS sequence"/>
</dbReference>
<organism evidence="1 2">
    <name type="scientific">Phaeosphaeria nodorum (strain SN15 / ATCC MYA-4574 / FGSC 10173)</name>
    <name type="common">Glume blotch fungus</name>
    <name type="synonym">Parastagonospora nodorum</name>
    <dbReference type="NCBI Taxonomy" id="321614"/>
    <lineage>
        <taxon>Eukaryota</taxon>
        <taxon>Fungi</taxon>
        <taxon>Dikarya</taxon>
        <taxon>Ascomycota</taxon>
        <taxon>Pezizomycotina</taxon>
        <taxon>Dothideomycetes</taxon>
        <taxon>Pleosporomycetidae</taxon>
        <taxon>Pleosporales</taxon>
        <taxon>Pleosporineae</taxon>
        <taxon>Phaeosphaeriaceae</taxon>
        <taxon>Parastagonospora</taxon>
    </lineage>
</organism>
<dbReference type="GeneID" id="5973784"/>
<name>Q0UNX7_PHANO</name>
<dbReference type="InParanoid" id="Q0UNX7"/>
<dbReference type="HOGENOM" id="CLU_1750368_0_0_1"/>